<evidence type="ECO:0000313" key="6">
    <source>
        <dbReference type="Proteomes" id="UP000053617"/>
    </source>
</evidence>
<evidence type="ECO:0008006" key="7">
    <source>
        <dbReference type="Google" id="ProtNLM"/>
    </source>
</evidence>
<dbReference type="GO" id="GO:0016192">
    <property type="term" value="P:vesicle-mediated transport"/>
    <property type="evidence" value="ECO:0007669"/>
    <property type="project" value="UniProtKB-ARBA"/>
</dbReference>
<dbReference type="RefSeq" id="XP_013266654.1">
    <property type="nucleotide sequence ID" value="XM_013411200.1"/>
</dbReference>
<dbReference type="Pfam" id="PF11526">
    <property type="entry name" value="Pfc11_Clp1_ID"/>
    <property type="match status" value="1"/>
</dbReference>
<protein>
    <recommendedName>
        <fullName evidence="7">CID domain-containing protein</fullName>
    </recommendedName>
</protein>
<feature type="domain" description="CID" evidence="4">
    <location>
        <begin position="5"/>
        <end position="143"/>
    </location>
</feature>
<accession>A0A0D2GME6</accession>
<dbReference type="GO" id="GO:0000993">
    <property type="term" value="F:RNA polymerase II complex binding"/>
    <property type="evidence" value="ECO:0007669"/>
    <property type="project" value="InterPro"/>
</dbReference>
<dbReference type="GeneID" id="25299327"/>
<gene>
    <name evidence="5" type="ORF">Z518_11256</name>
</gene>
<dbReference type="STRING" id="1442369.A0A0D2GME6"/>
<dbReference type="CDD" id="cd16982">
    <property type="entry name" value="CID_Pcf11"/>
    <property type="match status" value="1"/>
</dbReference>
<dbReference type="GO" id="GO:0005737">
    <property type="term" value="C:cytoplasm"/>
    <property type="evidence" value="ECO:0007669"/>
    <property type="project" value="TreeGrafter"/>
</dbReference>
<dbReference type="GO" id="GO:0003729">
    <property type="term" value="F:mRNA binding"/>
    <property type="evidence" value="ECO:0007669"/>
    <property type="project" value="InterPro"/>
</dbReference>
<dbReference type="SMART" id="SM00582">
    <property type="entry name" value="RPR"/>
    <property type="match status" value="1"/>
</dbReference>
<dbReference type="GO" id="GO:0007034">
    <property type="term" value="P:vacuolar transport"/>
    <property type="evidence" value="ECO:0007669"/>
    <property type="project" value="UniProtKB-ARBA"/>
</dbReference>
<dbReference type="VEuPathDB" id="FungiDB:Z518_11256"/>
<dbReference type="GO" id="GO:0031124">
    <property type="term" value="P:mRNA 3'-end processing"/>
    <property type="evidence" value="ECO:0007669"/>
    <property type="project" value="InterPro"/>
</dbReference>
<feature type="compositionally biased region" description="Polar residues" evidence="2">
    <location>
        <begin position="217"/>
        <end position="226"/>
    </location>
</feature>
<dbReference type="Pfam" id="PF21936">
    <property type="entry name" value="Pcf11_C"/>
    <property type="match status" value="1"/>
</dbReference>
<reference evidence="5 6" key="1">
    <citation type="submission" date="2015-01" db="EMBL/GenBank/DDBJ databases">
        <title>The Genome Sequence of Rhinocladiella mackenzie CBS 650.93.</title>
        <authorList>
            <consortium name="The Broad Institute Genomics Platform"/>
            <person name="Cuomo C."/>
            <person name="de Hoog S."/>
            <person name="Gorbushina A."/>
            <person name="Stielow B."/>
            <person name="Teixiera M."/>
            <person name="Abouelleil A."/>
            <person name="Chapman S.B."/>
            <person name="Priest M."/>
            <person name="Young S.K."/>
            <person name="Wortman J."/>
            <person name="Nusbaum C."/>
            <person name="Birren B."/>
        </authorList>
    </citation>
    <scope>NUCLEOTIDE SEQUENCE [LARGE SCALE GENOMIC DNA]</scope>
    <source>
        <strain evidence="5 6">CBS 650.93</strain>
    </source>
</reference>
<dbReference type="InterPro" id="IPR006569">
    <property type="entry name" value="CID_dom"/>
</dbReference>
<feature type="domain" description="VHS" evidence="3">
    <location>
        <begin position="15"/>
        <end position="123"/>
    </location>
</feature>
<evidence type="ECO:0000313" key="5">
    <source>
        <dbReference type="EMBL" id="KIW99517.1"/>
    </source>
</evidence>
<dbReference type="GO" id="GO:0006369">
    <property type="term" value="P:termination of RNA polymerase II transcription"/>
    <property type="evidence" value="ECO:0007669"/>
    <property type="project" value="InterPro"/>
</dbReference>
<dbReference type="InterPro" id="IPR054127">
    <property type="entry name" value="Pcf11_C"/>
</dbReference>
<dbReference type="AlphaFoldDB" id="A0A0D2GME6"/>
<evidence type="ECO:0000256" key="1">
    <source>
        <dbReference type="ARBA" id="ARBA00011446"/>
    </source>
</evidence>
<proteinExistence type="predicted"/>
<sequence>MSSLPSDEVAEDYKVSLEDLMTNDRYQISNLTLIAKENVEHAEAISRVLQNHINRAPPSRKLPALYVLDSIAKNVGSPYTVYFGRNLHQIFMHAYSQVDGPIRRKLEEMLKTWREPVPGSTSPTTVFPNASTQSIVDSLNKFRSPVPPTNRYQSAPGPGHPARVVSAHPYRQTPTPPQSLPPFPPNPPSHIRSPQPRAAMPQQPYLQGPPVSYGQPYPTQSVPQYQQSQPLQPTHTLQYPSAPPQPLLMSLGAVDIQKLHLDIDDLTTDAKIECATHPMDAGAQRKLASLQTLKEILDSGSASENDLVDIRNTIMQKMAEKMTAIHQPPAQASVPSTPLHNTYIPPQPPIQHPPAPTTAPHTMFNSTNLAELLRATANQQQGTHPPNYYTQLSSGVNTPMIAPTAPASENPLLAQLRASGFLSATSTPPQGVTPPLPPFATFTTDANMEVSFTSAAIKIPRPHLISTFLNARPNQCSTCGRRFTSDDVGREKKARHLDWHFKTKARMLEAEKRGQNRSWYVDEREWIASKEYEDDFGPADANGASSNAKKKAEDFVRVPADSVLRSLPCPIDQEPFKSEWSEEVQDFIWKDAVYVGGRYYHASCYAEVTKGREKDGITTPISAIGRTATPDSVLGKRKAEVR</sequence>
<dbReference type="OrthoDB" id="2129491at2759"/>
<dbReference type="HOGENOM" id="CLU_015606_0_0_1"/>
<evidence type="ECO:0000256" key="2">
    <source>
        <dbReference type="SAM" id="MobiDB-lite"/>
    </source>
</evidence>
<dbReference type="InterPro" id="IPR002014">
    <property type="entry name" value="VHS_dom"/>
</dbReference>
<dbReference type="PANTHER" id="PTHR15921">
    <property type="entry name" value="PRE-MRNA CLEAVAGE COMPLEX II"/>
    <property type="match status" value="1"/>
</dbReference>
<dbReference type="Pfam" id="PF04818">
    <property type="entry name" value="CID"/>
    <property type="match status" value="1"/>
</dbReference>
<dbReference type="EMBL" id="KN847486">
    <property type="protein sequence ID" value="KIW99517.1"/>
    <property type="molecule type" value="Genomic_DNA"/>
</dbReference>
<dbReference type="PANTHER" id="PTHR15921:SF3">
    <property type="entry name" value="PRE-MRNA CLEAVAGE COMPLEX 2 PROTEIN PCF11"/>
    <property type="match status" value="1"/>
</dbReference>
<dbReference type="PROSITE" id="PS50179">
    <property type="entry name" value="VHS"/>
    <property type="match status" value="1"/>
</dbReference>
<feature type="region of interest" description="Disordered" evidence="2">
    <location>
        <begin position="140"/>
        <end position="226"/>
    </location>
</feature>
<keyword evidence="6" id="KW-1185">Reference proteome</keyword>
<dbReference type="SUPFAM" id="SSF48464">
    <property type="entry name" value="ENTH/VHS domain"/>
    <property type="match status" value="1"/>
</dbReference>
<feature type="compositionally biased region" description="Pro residues" evidence="2">
    <location>
        <begin position="174"/>
        <end position="188"/>
    </location>
</feature>
<organism evidence="5 6">
    <name type="scientific">Rhinocladiella mackenziei CBS 650.93</name>
    <dbReference type="NCBI Taxonomy" id="1442369"/>
    <lineage>
        <taxon>Eukaryota</taxon>
        <taxon>Fungi</taxon>
        <taxon>Dikarya</taxon>
        <taxon>Ascomycota</taxon>
        <taxon>Pezizomycotina</taxon>
        <taxon>Eurotiomycetes</taxon>
        <taxon>Chaetothyriomycetidae</taxon>
        <taxon>Chaetothyriales</taxon>
        <taxon>Herpotrichiellaceae</taxon>
        <taxon>Rhinocladiella</taxon>
    </lineage>
</organism>
<dbReference type="InterPro" id="IPR008942">
    <property type="entry name" value="ENTH_VHS"/>
</dbReference>
<dbReference type="Gene3D" id="1.25.40.90">
    <property type="match status" value="1"/>
</dbReference>
<dbReference type="InterPro" id="IPR021605">
    <property type="entry name" value="Pcf11_Clp1-ID"/>
</dbReference>
<dbReference type="GO" id="GO:0043130">
    <property type="term" value="F:ubiquitin binding"/>
    <property type="evidence" value="ECO:0007669"/>
    <property type="project" value="InterPro"/>
</dbReference>
<dbReference type="FunFam" id="1.25.40.90:FF:000016">
    <property type="entry name" value="mRNA cleavage factor complex component Pcf11"/>
    <property type="match status" value="1"/>
</dbReference>
<evidence type="ECO:0000259" key="4">
    <source>
        <dbReference type="PROSITE" id="PS51391"/>
    </source>
</evidence>
<dbReference type="InterPro" id="IPR045154">
    <property type="entry name" value="PCF11-like"/>
</dbReference>
<evidence type="ECO:0000259" key="3">
    <source>
        <dbReference type="PROSITE" id="PS50179"/>
    </source>
</evidence>
<dbReference type="InterPro" id="IPR047415">
    <property type="entry name" value="Pcf11_CID"/>
</dbReference>
<dbReference type="Proteomes" id="UP000053617">
    <property type="component" value="Unassembled WGS sequence"/>
</dbReference>
<dbReference type="GO" id="GO:0035091">
    <property type="term" value="F:phosphatidylinositol binding"/>
    <property type="evidence" value="ECO:0007669"/>
    <property type="project" value="InterPro"/>
</dbReference>
<comment type="subunit">
    <text evidence="1">Component of the ESCRT-0 complex composed of HSE1 and VPS27.</text>
</comment>
<name>A0A0D2GME6_9EURO</name>
<dbReference type="GO" id="GO:0005849">
    <property type="term" value="C:mRNA cleavage factor complex"/>
    <property type="evidence" value="ECO:0007669"/>
    <property type="project" value="InterPro"/>
</dbReference>
<dbReference type="PROSITE" id="PS51391">
    <property type="entry name" value="CID"/>
    <property type="match status" value="1"/>
</dbReference>